<keyword evidence="9" id="KW-0408">Iron</keyword>
<evidence type="ECO:0000256" key="3">
    <source>
        <dbReference type="ARBA" id="ARBA00011887"/>
    </source>
</evidence>
<dbReference type="RefSeq" id="WP_002869320.1">
    <property type="nucleotide sequence ID" value="NC_008787.1"/>
</dbReference>
<evidence type="ECO:0000313" key="12">
    <source>
        <dbReference type="EMBL" id="EAQ72544.1"/>
    </source>
</evidence>
<keyword evidence="4" id="KW-0349">Heme</keyword>
<protein>
    <recommendedName>
        <fullName evidence="3">nitrite reductase (cytochrome; ammonia-forming)</fullName>
        <ecNumber evidence="3">1.7.2.2</ecNumber>
    </recommendedName>
</protein>
<comment type="catalytic activity">
    <reaction evidence="10">
        <text>6 Fe(III)-[cytochrome c] + NH4(+) + 2 H2O = 6 Fe(II)-[cytochrome c] + nitrite + 8 H(+)</text>
        <dbReference type="Rhea" id="RHEA:13089"/>
        <dbReference type="Rhea" id="RHEA-COMP:10350"/>
        <dbReference type="Rhea" id="RHEA-COMP:14399"/>
        <dbReference type="ChEBI" id="CHEBI:15377"/>
        <dbReference type="ChEBI" id="CHEBI:15378"/>
        <dbReference type="ChEBI" id="CHEBI:16301"/>
        <dbReference type="ChEBI" id="CHEBI:28938"/>
        <dbReference type="ChEBI" id="CHEBI:29033"/>
        <dbReference type="ChEBI" id="CHEBI:29034"/>
        <dbReference type="EC" id="1.7.2.2"/>
    </reaction>
</comment>
<dbReference type="SUPFAM" id="SSF48695">
    <property type="entry name" value="Multiheme cytochromes"/>
    <property type="match status" value="1"/>
</dbReference>
<keyword evidence="11" id="KW-1133">Transmembrane helix</keyword>
<evidence type="ECO:0000256" key="7">
    <source>
        <dbReference type="ARBA" id="ARBA00022837"/>
    </source>
</evidence>
<keyword evidence="11" id="KW-0472">Membrane</keyword>
<dbReference type="GO" id="GO:0042279">
    <property type="term" value="F:nitrite reductase (cytochrome, ammonia-forming) activity"/>
    <property type="evidence" value="ECO:0007669"/>
    <property type="project" value="UniProtKB-EC"/>
</dbReference>
<dbReference type="HOGENOM" id="CLU_035040_1_0_7"/>
<evidence type="ECO:0000256" key="2">
    <source>
        <dbReference type="ARBA" id="ARBA00009288"/>
    </source>
</evidence>
<dbReference type="InterPro" id="IPR036280">
    <property type="entry name" value="Multihaem_cyt_sf"/>
</dbReference>
<gene>
    <name evidence="12" type="primary">nrfA</name>
    <name evidence="12" type="ordered locus">CJJ81176_1359</name>
</gene>
<keyword evidence="7" id="KW-0106">Calcium</keyword>
<keyword evidence="5" id="KW-0479">Metal-binding</keyword>
<organism evidence="12 13">
    <name type="scientific">Campylobacter jejuni subsp. jejuni serotype O:23/36 (strain 81-176)</name>
    <dbReference type="NCBI Taxonomy" id="354242"/>
    <lineage>
        <taxon>Bacteria</taxon>
        <taxon>Pseudomonadati</taxon>
        <taxon>Campylobacterota</taxon>
        <taxon>Epsilonproteobacteria</taxon>
        <taxon>Campylobacterales</taxon>
        <taxon>Campylobacteraceae</taxon>
        <taxon>Campylobacter</taxon>
    </lineage>
</organism>
<dbReference type="Gene3D" id="1.10.1130.10">
    <property type="entry name" value="Flavocytochrome C3, Chain A"/>
    <property type="match status" value="1"/>
</dbReference>
<dbReference type="GO" id="GO:0020037">
    <property type="term" value="F:heme binding"/>
    <property type="evidence" value="ECO:0007669"/>
    <property type="project" value="TreeGrafter"/>
</dbReference>
<comment type="similarity">
    <text evidence="2">Belongs to the cytochrome c-552 family.</text>
</comment>
<dbReference type="GO" id="GO:0019645">
    <property type="term" value="P:anaerobic electron transport chain"/>
    <property type="evidence" value="ECO:0007669"/>
    <property type="project" value="TreeGrafter"/>
</dbReference>
<dbReference type="eggNOG" id="COG3303">
    <property type="taxonomic scope" value="Bacteria"/>
</dbReference>
<dbReference type="PANTHER" id="PTHR30633:SF0">
    <property type="entry name" value="CYTOCHROME C-552"/>
    <property type="match status" value="1"/>
</dbReference>
<keyword evidence="8 12" id="KW-0560">Oxidoreductase</keyword>
<dbReference type="Proteomes" id="UP000000646">
    <property type="component" value="Chromosome"/>
</dbReference>
<feature type="transmembrane region" description="Helical" evidence="11">
    <location>
        <begin position="5"/>
        <end position="23"/>
    </location>
</feature>
<dbReference type="EMBL" id="CP000538">
    <property type="protein sequence ID" value="EAQ72544.1"/>
    <property type="molecule type" value="Genomic_DNA"/>
</dbReference>
<dbReference type="Pfam" id="PF02335">
    <property type="entry name" value="Cytochrom_C552"/>
    <property type="match status" value="1"/>
</dbReference>
<evidence type="ECO:0000256" key="4">
    <source>
        <dbReference type="ARBA" id="ARBA00022617"/>
    </source>
</evidence>
<dbReference type="InterPro" id="IPR003321">
    <property type="entry name" value="Cyt_c552"/>
</dbReference>
<dbReference type="Gene3D" id="1.20.140.10">
    <property type="entry name" value="Butyryl-CoA Dehydrogenase, subunit A, domain 3"/>
    <property type="match status" value="1"/>
</dbReference>
<evidence type="ECO:0000256" key="5">
    <source>
        <dbReference type="ARBA" id="ARBA00022723"/>
    </source>
</evidence>
<dbReference type="PANTHER" id="PTHR30633">
    <property type="entry name" value="CYTOCHROME C-552 RESPIRATORY NITRITE REDUCTASE"/>
    <property type="match status" value="1"/>
</dbReference>
<evidence type="ECO:0000256" key="9">
    <source>
        <dbReference type="ARBA" id="ARBA00023004"/>
    </source>
</evidence>
<accession>A0A0H3P9Q2</accession>
<comment type="subcellular location">
    <subcellularLocation>
        <location evidence="1">Cell envelope</location>
    </subcellularLocation>
</comment>
<name>A0A0H3P9Q2_CAMJJ</name>
<evidence type="ECO:0000313" key="13">
    <source>
        <dbReference type="Proteomes" id="UP000000646"/>
    </source>
</evidence>
<reference evidence="13" key="1">
    <citation type="submission" date="2006-12" db="EMBL/GenBank/DDBJ databases">
        <authorList>
            <person name="Fouts D.E."/>
            <person name="Nelson K.E."/>
            <person name="Sebastian Y."/>
        </authorList>
    </citation>
    <scope>NUCLEOTIDE SEQUENCE [LARGE SCALE GENOMIC DNA]</scope>
    <source>
        <strain evidence="13">81-176</strain>
    </source>
</reference>
<evidence type="ECO:0000256" key="10">
    <source>
        <dbReference type="ARBA" id="ARBA00049131"/>
    </source>
</evidence>
<dbReference type="KEGG" id="cjj:CJJ81176_1359"/>
<dbReference type="CDD" id="cd00548">
    <property type="entry name" value="NrfA-like"/>
    <property type="match status" value="1"/>
</dbReference>
<keyword evidence="11" id="KW-0812">Transmembrane</keyword>
<sequence length="610" mass="69226">MKKNILRLGIVVLVLLIAGVLWLNNDINQKKEDEANKNAIAANADFSLLSDDDPNFEKWGKVFPEQLKMYLTVEKEEPKTTEFGGNLAYSKLIRFPQLTILWAGYPFSLDFNEERGHFWVQVDQMKTARNNKDFLNAHGLAAFKGQPAACMNCHSGWTPWLIKNVAKGDFTAFNSTNYWTMIKNIPAVDGIVENSPEHAGPHGGKRMGVTCADCHNPNDMSLRLTRPAAINALVSRGYEKDPVQGVKATREEMRTLVCSQCHVEYYFKPTGKKVKVMGETIVDDSSKKWWNGTQKNYDEYEFWRDGNKAKEIETDGIVLTFPWSEWKKGQPFRIEMLDDYYDKVRGVFGADFTHKLTGAQIIKIQHPESELYSGGVHAANGVSCVDCHMPYVREGAKKVTQHNITSPLRDINSACKSCHKQSEDYLKAQVLDIQNSVAHDQRTAEYAIVSLIMDTKKLRDELGNMEKFQSDGKADAKKISEELKEVLELHRKAQMRADFVNAENSTGFHNPREASRMLLQAVDMARMGQTKLVEIAAANGIKDFKTSNLGFEDIQKFNPGELYYKVDVNNHKAGERYYADEKDVNGNPPKELLEHDKELAPYNYQVIDKK</sequence>
<evidence type="ECO:0000256" key="11">
    <source>
        <dbReference type="SAM" id="Phobius"/>
    </source>
</evidence>
<evidence type="ECO:0000256" key="8">
    <source>
        <dbReference type="ARBA" id="ARBA00023002"/>
    </source>
</evidence>
<keyword evidence="6" id="KW-0732">Signal</keyword>
<proteinExistence type="inferred from homology"/>
<evidence type="ECO:0000256" key="6">
    <source>
        <dbReference type="ARBA" id="ARBA00022729"/>
    </source>
</evidence>
<dbReference type="GO" id="GO:0030288">
    <property type="term" value="C:outer membrane-bounded periplasmic space"/>
    <property type="evidence" value="ECO:0007669"/>
    <property type="project" value="TreeGrafter"/>
</dbReference>
<dbReference type="AlphaFoldDB" id="A0A0H3P9Q2"/>
<dbReference type="GO" id="GO:0046872">
    <property type="term" value="F:metal ion binding"/>
    <property type="evidence" value="ECO:0007669"/>
    <property type="project" value="UniProtKB-KW"/>
</dbReference>
<dbReference type="EC" id="1.7.2.2" evidence="3"/>
<evidence type="ECO:0000256" key="1">
    <source>
        <dbReference type="ARBA" id="ARBA00004196"/>
    </source>
</evidence>